<dbReference type="CDD" id="cd16469">
    <property type="entry name" value="RING-H2_RNF24-like"/>
    <property type="match status" value="1"/>
</dbReference>
<keyword evidence="7" id="KW-0862">Zinc</keyword>
<dbReference type="eggNOG" id="KOG0800">
    <property type="taxonomic scope" value="Eukaryota"/>
</dbReference>
<dbReference type="GO" id="GO:0008270">
    <property type="term" value="F:zinc ion binding"/>
    <property type="evidence" value="ECO:0007669"/>
    <property type="project" value="UniProtKB-KW"/>
</dbReference>
<dbReference type="STRING" id="4432.A0A1U8ACX3"/>
<keyword evidence="6" id="KW-0833">Ubl conjugation pathway</keyword>
<evidence type="ECO:0000313" key="15">
    <source>
        <dbReference type="RefSeq" id="XP_019054187.1"/>
    </source>
</evidence>
<dbReference type="PANTHER" id="PTHR22937">
    <property type="entry name" value="E3 UBIQUITIN-PROTEIN LIGASE RNF165"/>
    <property type="match status" value="1"/>
</dbReference>
<organism evidence="11 13">
    <name type="scientific">Nelumbo nucifera</name>
    <name type="common">Sacred lotus</name>
    <dbReference type="NCBI Taxonomy" id="4432"/>
    <lineage>
        <taxon>Eukaryota</taxon>
        <taxon>Viridiplantae</taxon>
        <taxon>Streptophyta</taxon>
        <taxon>Embryophyta</taxon>
        <taxon>Tracheophyta</taxon>
        <taxon>Spermatophyta</taxon>
        <taxon>Magnoliopsida</taxon>
        <taxon>Proteales</taxon>
        <taxon>Nelumbonaceae</taxon>
        <taxon>Nelumbo</taxon>
    </lineage>
</organism>
<dbReference type="KEGG" id="nnu:104602652"/>
<keyword evidence="11" id="KW-1185">Reference proteome</keyword>
<dbReference type="AlphaFoldDB" id="A0A1U8ACX3"/>
<feature type="domain" description="RING-type" evidence="10">
    <location>
        <begin position="499"/>
        <end position="541"/>
    </location>
</feature>
<dbReference type="RefSeq" id="XP_010264726.1">
    <property type="nucleotide sequence ID" value="XM_010266424.2"/>
</dbReference>
<feature type="compositionally biased region" description="Low complexity" evidence="9">
    <location>
        <begin position="364"/>
        <end position="377"/>
    </location>
</feature>
<dbReference type="PROSITE" id="PS50089">
    <property type="entry name" value="ZF_RING_2"/>
    <property type="match status" value="1"/>
</dbReference>
<dbReference type="Proteomes" id="UP000189703">
    <property type="component" value="Unplaced"/>
</dbReference>
<dbReference type="PANTHER" id="PTHR22937:SF174">
    <property type="entry name" value="RING-TYPE E3 UBIQUITIN TRANSFERASE"/>
    <property type="match status" value="1"/>
</dbReference>
<feature type="region of interest" description="Disordered" evidence="9">
    <location>
        <begin position="154"/>
        <end position="182"/>
    </location>
</feature>
<evidence type="ECO:0000313" key="14">
    <source>
        <dbReference type="RefSeq" id="XP_010264730.1"/>
    </source>
</evidence>
<dbReference type="InterPro" id="IPR001841">
    <property type="entry name" value="Znf_RING"/>
</dbReference>
<dbReference type="RefSeq" id="XP_019054187.1">
    <property type="nucleotide sequence ID" value="XM_019198642.1"/>
</dbReference>
<gene>
    <name evidence="12 13 14 15" type="primary">LOC104602652</name>
</gene>
<accession>A0A1U8ACX3</accession>
<proteinExistence type="predicted"/>
<keyword evidence="3" id="KW-0808">Transferase</keyword>
<evidence type="ECO:0000256" key="8">
    <source>
        <dbReference type="PROSITE-ProRule" id="PRU00175"/>
    </source>
</evidence>
<dbReference type="OrthoDB" id="8062037at2759"/>
<protein>
    <recommendedName>
        <fullName evidence="2">RING-type E3 ubiquitin transferase</fullName>
        <ecNumber evidence="2">2.3.2.27</ecNumber>
    </recommendedName>
</protein>
<evidence type="ECO:0000313" key="11">
    <source>
        <dbReference type="Proteomes" id="UP000189703"/>
    </source>
</evidence>
<dbReference type="InterPro" id="IPR013083">
    <property type="entry name" value="Znf_RING/FYVE/PHD"/>
</dbReference>
<evidence type="ECO:0000256" key="6">
    <source>
        <dbReference type="ARBA" id="ARBA00022786"/>
    </source>
</evidence>
<dbReference type="RefSeq" id="XP_010264730.1">
    <property type="nucleotide sequence ID" value="XM_010266428.2"/>
</dbReference>
<dbReference type="FunFam" id="3.30.40.10:FF:000538">
    <property type="entry name" value="E3 ubiquitin-protein ligase MBR2 isoform A"/>
    <property type="match status" value="1"/>
</dbReference>
<feature type="region of interest" description="Disordered" evidence="9">
    <location>
        <begin position="363"/>
        <end position="400"/>
    </location>
</feature>
<dbReference type="SMART" id="SM00184">
    <property type="entry name" value="RING"/>
    <property type="match status" value="1"/>
</dbReference>
<evidence type="ECO:0000256" key="7">
    <source>
        <dbReference type="ARBA" id="ARBA00022833"/>
    </source>
</evidence>
<evidence type="ECO:0000313" key="13">
    <source>
        <dbReference type="RefSeq" id="XP_010264728.1"/>
    </source>
</evidence>
<reference evidence="12 13" key="1">
    <citation type="submission" date="2025-04" db="UniProtKB">
        <authorList>
            <consortium name="RefSeq"/>
        </authorList>
    </citation>
    <scope>IDENTIFICATION</scope>
</reference>
<evidence type="ECO:0000256" key="1">
    <source>
        <dbReference type="ARBA" id="ARBA00000900"/>
    </source>
</evidence>
<dbReference type="Gene3D" id="3.30.40.10">
    <property type="entry name" value="Zinc/RING finger domain, C3HC4 (zinc finger)"/>
    <property type="match status" value="1"/>
</dbReference>
<sequence>MGHRHIFGTSQTFEMNHDNQSHIHVEQPYIHLGRVSASENSSYAFPVGNMSMGGVNVASHWNSALRSNEYSPLSLSMEPLHRQAASGSSYDPFMNPSASGSICPIPQGYVNHASSSSYYRNATLGIEANILGPNMGNGRGPCKRKSPAISVTCERGSSSRQCSSVNSSDHSTSSGQQQEKPHLLSEHLPWDSIGITPTYRSSSLSIASEGSQRNVRSRSTLDLEANLARTHLSSNPSHYPHSTAHLLDHSGTVDLTGLSASAGSTSREWNHIPVSPASRGRIVPSDTTGLGYDVNQFLGGRTTNGSVEAGRYSQDLFSIRTPVVPQGLHGFPTQAVRGGRSGLSQGTMPAYRAASSYPRMGYGTTTSDDSPLLSSETYSARHSRPLSNIGRRNGDRNGRSRISSERLRLLSNDGDAHDRVVSEGLMMVDRSALYGSRNLFDQHREMRLDIDNMSYEELLALGERIGMVSTGLSEDMISKCLTEMIYCSAADEMQDEGTCVICLEEYKNEDEIGTLKNCNHDYHVECIKKWLSMKNVCPICKAAALPDNLREK</sequence>
<dbReference type="GO" id="GO:0061630">
    <property type="term" value="F:ubiquitin protein ligase activity"/>
    <property type="evidence" value="ECO:0000318"/>
    <property type="project" value="GO_Central"/>
</dbReference>
<dbReference type="InterPro" id="IPR045191">
    <property type="entry name" value="MBR1/2-like"/>
</dbReference>
<evidence type="ECO:0000256" key="3">
    <source>
        <dbReference type="ARBA" id="ARBA00022679"/>
    </source>
</evidence>
<dbReference type="SUPFAM" id="SSF57850">
    <property type="entry name" value="RING/U-box"/>
    <property type="match status" value="1"/>
</dbReference>
<name>A0A1U8ACX3_NELNU</name>
<dbReference type="OMA" id="MHTDQQY"/>
<feature type="compositionally biased region" description="Low complexity" evidence="9">
    <location>
        <begin position="158"/>
        <end position="174"/>
    </location>
</feature>
<keyword evidence="4" id="KW-0479">Metal-binding</keyword>
<keyword evidence="5 8" id="KW-0863">Zinc-finger</keyword>
<evidence type="ECO:0000313" key="12">
    <source>
        <dbReference type="RefSeq" id="XP_010264726.1"/>
    </source>
</evidence>
<dbReference type="GeneID" id="104602652"/>
<evidence type="ECO:0000256" key="5">
    <source>
        <dbReference type="ARBA" id="ARBA00022771"/>
    </source>
</evidence>
<dbReference type="EC" id="2.3.2.27" evidence="2"/>
<comment type="catalytic activity">
    <reaction evidence="1">
        <text>S-ubiquitinyl-[E2 ubiquitin-conjugating enzyme]-L-cysteine + [acceptor protein]-L-lysine = [E2 ubiquitin-conjugating enzyme]-L-cysteine + N(6)-ubiquitinyl-[acceptor protein]-L-lysine.</text>
        <dbReference type="EC" id="2.3.2.27"/>
    </reaction>
</comment>
<evidence type="ECO:0000256" key="9">
    <source>
        <dbReference type="SAM" id="MobiDB-lite"/>
    </source>
</evidence>
<evidence type="ECO:0000256" key="2">
    <source>
        <dbReference type="ARBA" id="ARBA00012483"/>
    </source>
</evidence>
<dbReference type="Pfam" id="PF13639">
    <property type="entry name" value="zf-RING_2"/>
    <property type="match status" value="1"/>
</dbReference>
<evidence type="ECO:0000256" key="4">
    <source>
        <dbReference type="ARBA" id="ARBA00022723"/>
    </source>
</evidence>
<dbReference type="RefSeq" id="XP_010264728.1">
    <property type="nucleotide sequence ID" value="XM_010266426.2"/>
</dbReference>
<evidence type="ECO:0000259" key="10">
    <source>
        <dbReference type="PROSITE" id="PS50089"/>
    </source>
</evidence>